<dbReference type="InterPro" id="IPR000422">
    <property type="entry name" value="DHBP_synthase_RibB"/>
</dbReference>
<sequence length="396" mass="43606">MHNVETAIANFKAGKWVIIVDDKSEENSGNLVGAAEKLDQNKLSFLSREAGGIVNLILPQEKLKNLNLPLADEKFAAQTDSFSTLALKNLTTGTKTGDQLKTIKRLISDHAVREDFTFPGHILPRAAQPGGVLRKADYPEAAADLAKFAKLKAAAVSCLILNKQGKAAKLKELKDFAAQHKLDLLTLEDLIKYRKQNEKLVNLAAEAELPTDYGKFKIKIYTNQLDNKEHIAIVKGDIEQKQDVLVRVHSQCITGDIFGSNRCDCGEQLAASLKTIEQEGAGVVLYMRQEGRGIGLVNKIKAYQLQDEGLDTVEANVALGFKPDLRDYGIGAQILTDLGLSTIRLLTNNPTKVVGLAGYGLEITERVAIEMEPHPENKFYLKTKKEKMGHLLNLDH</sequence>
<dbReference type="InterPro" id="IPR000926">
    <property type="entry name" value="RibA"/>
</dbReference>
<dbReference type="NCBIfam" id="TIGR00505">
    <property type="entry name" value="ribA"/>
    <property type="match status" value="1"/>
</dbReference>
<feature type="binding site" evidence="14">
    <location>
        <position position="263"/>
    </location>
    <ligand>
        <name>Zn(2+)</name>
        <dbReference type="ChEBI" id="CHEBI:29105"/>
        <note>catalytic</note>
    </ligand>
</feature>
<comment type="similarity">
    <text evidence="5">In the N-terminal section; belongs to the DHBP synthase family.</text>
</comment>
<comment type="similarity">
    <text evidence="14">Belongs to the GTP cyclohydrolase II family.</text>
</comment>
<comment type="pathway">
    <text evidence="4">Cofactor biosynthesis; riboflavin biosynthesis; 2-hydroxy-3-oxobutyl phosphate from D-ribulose 5-phosphate: step 1/1.</text>
</comment>
<dbReference type="InterPro" id="IPR017945">
    <property type="entry name" value="DHBP_synth_RibB-like_a/b_dom"/>
</dbReference>
<keyword evidence="17" id="KW-1185">Reference proteome</keyword>
<evidence type="ECO:0000256" key="10">
    <source>
        <dbReference type="ARBA" id="ARBA00022833"/>
    </source>
</evidence>
<feature type="binding site" evidence="14">
    <location>
        <position position="252"/>
    </location>
    <ligand>
        <name>Zn(2+)</name>
        <dbReference type="ChEBI" id="CHEBI:29105"/>
        <note>catalytic</note>
    </ligand>
</feature>
<dbReference type="InterPro" id="IPR032677">
    <property type="entry name" value="GTP_cyclohydro_II"/>
</dbReference>
<evidence type="ECO:0000256" key="14">
    <source>
        <dbReference type="HAMAP-Rule" id="MF_00179"/>
    </source>
</evidence>
<keyword evidence="9 14" id="KW-0378">Hydrolase</keyword>
<dbReference type="EMBL" id="FOTI01000012">
    <property type="protein sequence ID" value="SFL44709.1"/>
    <property type="molecule type" value="Genomic_DNA"/>
</dbReference>
<dbReference type="FunFam" id="3.40.50.10990:FF:000001">
    <property type="entry name" value="Riboflavin biosynthesis protein RibBA"/>
    <property type="match status" value="1"/>
</dbReference>
<evidence type="ECO:0000256" key="1">
    <source>
        <dbReference type="ARBA" id="ARBA00000141"/>
    </source>
</evidence>
<dbReference type="Pfam" id="PF00925">
    <property type="entry name" value="GTP_cyclohydro2"/>
    <property type="match status" value="1"/>
</dbReference>
<dbReference type="PANTHER" id="PTHR21327">
    <property type="entry name" value="GTP CYCLOHYDROLASE II-RELATED"/>
    <property type="match status" value="1"/>
</dbReference>
<dbReference type="GO" id="GO:0008686">
    <property type="term" value="F:3,4-dihydroxy-2-butanone-4-phosphate synthase activity"/>
    <property type="evidence" value="ECO:0007669"/>
    <property type="project" value="UniProtKB-EC"/>
</dbReference>
<feature type="binding site" evidence="14">
    <location>
        <begin position="247"/>
        <end position="251"/>
    </location>
    <ligand>
        <name>GTP</name>
        <dbReference type="ChEBI" id="CHEBI:37565"/>
    </ligand>
</feature>
<dbReference type="GO" id="GO:0003935">
    <property type="term" value="F:GTP cyclohydrolase II activity"/>
    <property type="evidence" value="ECO:0007669"/>
    <property type="project" value="UniProtKB-UniRule"/>
</dbReference>
<evidence type="ECO:0000259" key="15">
    <source>
        <dbReference type="Pfam" id="PF00925"/>
    </source>
</evidence>
<evidence type="ECO:0000256" key="9">
    <source>
        <dbReference type="ARBA" id="ARBA00022801"/>
    </source>
</evidence>
<evidence type="ECO:0000313" key="17">
    <source>
        <dbReference type="Proteomes" id="UP000199006"/>
    </source>
</evidence>
<dbReference type="PIRSF" id="PIRSF001259">
    <property type="entry name" value="RibA"/>
    <property type="match status" value="1"/>
</dbReference>
<keyword evidence="10 14" id="KW-0862">Zinc</keyword>
<dbReference type="Gene3D" id="3.90.870.10">
    <property type="entry name" value="DHBP synthase"/>
    <property type="match status" value="1"/>
</dbReference>
<feature type="active site" description="Nucleophile" evidence="14">
    <location>
        <position position="326"/>
    </location>
</feature>
<feature type="binding site" evidence="14">
    <location>
        <position position="265"/>
    </location>
    <ligand>
        <name>Zn(2+)</name>
        <dbReference type="ChEBI" id="CHEBI:29105"/>
        <note>catalytic</note>
    </ligand>
</feature>
<evidence type="ECO:0000256" key="2">
    <source>
        <dbReference type="ARBA" id="ARBA00002284"/>
    </source>
</evidence>
<dbReference type="GO" id="GO:0009231">
    <property type="term" value="P:riboflavin biosynthetic process"/>
    <property type="evidence" value="ECO:0007669"/>
    <property type="project" value="UniProtKB-UniRule"/>
</dbReference>
<dbReference type="OrthoDB" id="9793111at2"/>
<dbReference type="CDD" id="cd00641">
    <property type="entry name" value="GTP_cyclohydro2"/>
    <property type="match status" value="1"/>
</dbReference>
<comment type="function">
    <text evidence="2">Catalyzes the conversion of D-ribulose 5-phosphate to formate and 3,4-dihydroxy-2-butanone 4-phosphate.</text>
</comment>
<dbReference type="EC" id="3.5.4.25" evidence="14"/>
<feature type="binding site" evidence="14">
    <location>
        <position position="312"/>
    </location>
    <ligand>
        <name>GTP</name>
        <dbReference type="ChEBI" id="CHEBI:37565"/>
    </ligand>
</feature>
<evidence type="ECO:0000256" key="12">
    <source>
        <dbReference type="ARBA" id="ARBA00043932"/>
    </source>
</evidence>
<evidence type="ECO:0000256" key="7">
    <source>
        <dbReference type="ARBA" id="ARBA00022723"/>
    </source>
</evidence>
<dbReference type="SUPFAM" id="SSF55821">
    <property type="entry name" value="YrdC/RibB"/>
    <property type="match status" value="1"/>
</dbReference>
<evidence type="ECO:0000256" key="11">
    <source>
        <dbReference type="ARBA" id="ARBA00023134"/>
    </source>
</evidence>
<dbReference type="Gene3D" id="3.40.50.10990">
    <property type="entry name" value="GTP cyclohydrolase II"/>
    <property type="match status" value="1"/>
</dbReference>
<comment type="function">
    <text evidence="12 14">Catalyzes the conversion of GTP to 2,5-diamino-6-ribosylamino-4(3H)-pyrimidinone 5'-phosphate (DARP), formate and pyrophosphate.</text>
</comment>
<comment type="pathway">
    <text evidence="3 14">Cofactor biosynthesis; riboflavin biosynthesis; 5-amino-6-(D-ribitylamino)uracil from GTP: step 1/4.</text>
</comment>
<dbReference type="GO" id="GO:0008270">
    <property type="term" value="F:zinc ion binding"/>
    <property type="evidence" value="ECO:0007669"/>
    <property type="project" value="UniProtKB-UniRule"/>
</dbReference>
<feature type="binding site" evidence="14">
    <location>
        <begin position="290"/>
        <end position="292"/>
    </location>
    <ligand>
        <name>GTP</name>
        <dbReference type="ChEBI" id="CHEBI:37565"/>
    </ligand>
</feature>
<evidence type="ECO:0000256" key="13">
    <source>
        <dbReference type="ARBA" id="ARBA00049295"/>
    </source>
</evidence>
<comment type="cofactor">
    <cofactor evidence="14">
        <name>Zn(2+)</name>
        <dbReference type="ChEBI" id="CHEBI:29105"/>
    </cofactor>
    <text evidence="14">Binds 1 zinc ion per subunit.</text>
</comment>
<name>A0A1I4HR39_9FIRM</name>
<dbReference type="RefSeq" id="WP_089860963.1">
    <property type="nucleotide sequence ID" value="NZ_FOTI01000012.1"/>
</dbReference>
<dbReference type="Pfam" id="PF00926">
    <property type="entry name" value="DHBP_synthase"/>
    <property type="match status" value="1"/>
</dbReference>
<gene>
    <name evidence="14" type="primary">ribA</name>
    <name evidence="16" type="ORF">SAMN02983006_01177</name>
</gene>
<keyword evidence="8 14" id="KW-0547">Nucleotide-binding</keyword>
<evidence type="ECO:0000313" key="16">
    <source>
        <dbReference type="EMBL" id="SFL44709.1"/>
    </source>
</evidence>
<keyword evidence="7 14" id="KW-0479">Metal-binding</keyword>
<accession>A0A1I4HR39</accession>
<feature type="active site" description="Proton acceptor" evidence="14">
    <location>
        <position position="324"/>
    </location>
</feature>
<evidence type="ECO:0000256" key="8">
    <source>
        <dbReference type="ARBA" id="ARBA00022741"/>
    </source>
</evidence>
<dbReference type="HAMAP" id="MF_00179">
    <property type="entry name" value="RibA"/>
    <property type="match status" value="1"/>
</dbReference>
<dbReference type="NCBIfam" id="NF001591">
    <property type="entry name" value="PRK00393.1"/>
    <property type="match status" value="1"/>
</dbReference>
<feature type="binding site" evidence="14">
    <location>
        <position position="268"/>
    </location>
    <ligand>
        <name>GTP</name>
        <dbReference type="ChEBI" id="CHEBI:37565"/>
    </ligand>
</feature>
<evidence type="ECO:0000256" key="5">
    <source>
        <dbReference type="ARBA" id="ARBA00005520"/>
    </source>
</evidence>
<evidence type="ECO:0000256" key="4">
    <source>
        <dbReference type="ARBA" id="ARBA00004904"/>
    </source>
</evidence>
<keyword evidence="6 14" id="KW-0686">Riboflavin biosynthesis</keyword>
<dbReference type="AlphaFoldDB" id="A0A1I4HR39"/>
<dbReference type="PANTHER" id="PTHR21327:SF18">
    <property type="entry name" value="3,4-DIHYDROXY-2-BUTANONE 4-PHOSPHATE SYNTHASE"/>
    <property type="match status" value="1"/>
</dbReference>
<dbReference type="InterPro" id="IPR036144">
    <property type="entry name" value="RibA-like_sf"/>
</dbReference>
<dbReference type="UniPathway" id="UPA00275">
    <property type="reaction ID" value="UER00399"/>
</dbReference>
<evidence type="ECO:0000256" key="6">
    <source>
        <dbReference type="ARBA" id="ARBA00022619"/>
    </source>
</evidence>
<dbReference type="GO" id="GO:0005829">
    <property type="term" value="C:cytosol"/>
    <property type="evidence" value="ECO:0007669"/>
    <property type="project" value="TreeGrafter"/>
</dbReference>
<comment type="catalytic activity">
    <reaction evidence="1">
        <text>D-ribulose 5-phosphate = (2S)-2-hydroxy-3-oxobutyl phosphate + formate + H(+)</text>
        <dbReference type="Rhea" id="RHEA:18457"/>
        <dbReference type="ChEBI" id="CHEBI:15378"/>
        <dbReference type="ChEBI" id="CHEBI:15740"/>
        <dbReference type="ChEBI" id="CHEBI:58121"/>
        <dbReference type="ChEBI" id="CHEBI:58830"/>
        <dbReference type="EC" id="4.1.99.12"/>
    </reaction>
</comment>
<feature type="binding site" evidence="14">
    <location>
        <position position="352"/>
    </location>
    <ligand>
        <name>GTP</name>
        <dbReference type="ChEBI" id="CHEBI:37565"/>
    </ligand>
</feature>
<comment type="catalytic activity">
    <reaction evidence="13 14">
        <text>GTP + 4 H2O = 2,5-diamino-6-hydroxy-4-(5-phosphoribosylamino)-pyrimidine + formate + 2 phosphate + 3 H(+)</text>
        <dbReference type="Rhea" id="RHEA:23704"/>
        <dbReference type="ChEBI" id="CHEBI:15377"/>
        <dbReference type="ChEBI" id="CHEBI:15378"/>
        <dbReference type="ChEBI" id="CHEBI:15740"/>
        <dbReference type="ChEBI" id="CHEBI:37565"/>
        <dbReference type="ChEBI" id="CHEBI:43474"/>
        <dbReference type="ChEBI" id="CHEBI:58614"/>
        <dbReference type="EC" id="3.5.4.25"/>
    </reaction>
</comment>
<dbReference type="SUPFAM" id="SSF142695">
    <property type="entry name" value="RibA-like"/>
    <property type="match status" value="1"/>
</dbReference>
<keyword evidence="11 14" id="KW-0342">GTP-binding</keyword>
<dbReference type="STRING" id="29563.SAMN02983006_01177"/>
<reference evidence="16 17" key="1">
    <citation type="submission" date="2016-10" db="EMBL/GenBank/DDBJ databases">
        <authorList>
            <person name="de Groot N.N."/>
        </authorList>
    </citation>
    <scope>NUCLEOTIDE SEQUENCE [LARGE SCALE GENOMIC DNA]</scope>
    <source>
        <strain evidence="16 17">ATCC 51327</strain>
    </source>
</reference>
<evidence type="ECO:0000256" key="3">
    <source>
        <dbReference type="ARBA" id="ARBA00004853"/>
    </source>
</evidence>
<feature type="binding site" evidence="14">
    <location>
        <position position="347"/>
    </location>
    <ligand>
        <name>GTP</name>
        <dbReference type="ChEBI" id="CHEBI:37565"/>
    </ligand>
</feature>
<dbReference type="Proteomes" id="UP000199006">
    <property type="component" value="Unassembled WGS sequence"/>
</dbReference>
<organism evidence="16 17">
    <name type="scientific">Halanaerobium salsuginis</name>
    <dbReference type="NCBI Taxonomy" id="29563"/>
    <lineage>
        <taxon>Bacteria</taxon>
        <taxon>Bacillati</taxon>
        <taxon>Bacillota</taxon>
        <taxon>Clostridia</taxon>
        <taxon>Halanaerobiales</taxon>
        <taxon>Halanaerobiaceae</taxon>
        <taxon>Halanaerobium</taxon>
    </lineage>
</organism>
<protein>
    <recommendedName>
        <fullName evidence="14">GTP cyclohydrolase-2</fullName>
        <ecNumber evidence="14">3.5.4.25</ecNumber>
    </recommendedName>
    <alternativeName>
        <fullName evidence="14">GTP cyclohydrolase II</fullName>
    </alternativeName>
</protein>
<feature type="domain" description="GTP cyclohydrolase II" evidence="15">
    <location>
        <begin position="205"/>
        <end position="367"/>
    </location>
</feature>
<dbReference type="GO" id="GO:0005525">
    <property type="term" value="F:GTP binding"/>
    <property type="evidence" value="ECO:0007669"/>
    <property type="project" value="UniProtKB-KW"/>
</dbReference>
<proteinExistence type="inferred from homology"/>